<organism evidence="1 2">
    <name type="scientific">Symbiodinium microadriaticum</name>
    <name type="common">Dinoflagellate</name>
    <name type="synonym">Zooxanthella microadriatica</name>
    <dbReference type="NCBI Taxonomy" id="2951"/>
    <lineage>
        <taxon>Eukaryota</taxon>
        <taxon>Sar</taxon>
        <taxon>Alveolata</taxon>
        <taxon>Dinophyceae</taxon>
        <taxon>Suessiales</taxon>
        <taxon>Symbiodiniaceae</taxon>
        <taxon>Symbiodinium</taxon>
    </lineage>
</organism>
<keyword evidence="2" id="KW-1185">Reference proteome</keyword>
<sequence length="371" mass="41214">MTQFESRITLEITAVRIEPLRDISDADALREGCSIRDTRSGDCLADVFARKWSVIHGVDCWEANPMVWVIDFKVVEEKDIVHENGKFWVLRDKDAYCVMKSGVTHSEGDSAYALTEDGLSIAIARCDYLAGRAETTERVGFAKTLHFYMTEASAWLLEERWEYIQRVIVKKLVVGLADMAKWSPECAAEPGSAELKQMYSEGLAFFTEKGLCGGGTIQGNSAYAGGGALRWEDMGYSEQTKRLRDNADALEELAELKEAPPLGYAENGKGFIYPADRADRITNPVPVFAAPPALHIPVGFMLVPKKPTDEQLRAMLAVQWPAIYREHLRHPDNGPKSAKKTEDDIDVATRQYAAAMCASPEADLPTEIKQS</sequence>
<comment type="caution">
    <text evidence="1">The sequence shown here is derived from an EMBL/GenBank/DDBJ whole genome shotgun (WGS) entry which is preliminary data.</text>
</comment>
<evidence type="ECO:0000313" key="2">
    <source>
        <dbReference type="Proteomes" id="UP000186817"/>
    </source>
</evidence>
<dbReference type="EMBL" id="LSRX01005119">
    <property type="protein sequence ID" value="OLP73611.1"/>
    <property type="molecule type" value="Genomic_DNA"/>
</dbReference>
<dbReference type="AlphaFoldDB" id="A0A1Q9BSD4"/>
<protein>
    <submittedName>
        <fullName evidence="1">Uncharacterized protein</fullName>
    </submittedName>
</protein>
<name>A0A1Q9BSD4_SYMMI</name>
<evidence type="ECO:0000313" key="1">
    <source>
        <dbReference type="EMBL" id="OLP73611.1"/>
    </source>
</evidence>
<proteinExistence type="predicted"/>
<dbReference type="Proteomes" id="UP000186817">
    <property type="component" value="Unassembled WGS sequence"/>
</dbReference>
<reference evidence="1 2" key="1">
    <citation type="submission" date="2016-02" db="EMBL/GenBank/DDBJ databases">
        <title>Genome analysis of coral dinoflagellate symbionts highlights evolutionary adaptations to a symbiotic lifestyle.</title>
        <authorList>
            <person name="Aranda M."/>
            <person name="Li Y."/>
            <person name="Liew Y.J."/>
            <person name="Baumgarten S."/>
            <person name="Simakov O."/>
            <person name="Wilson M."/>
            <person name="Piel J."/>
            <person name="Ashoor H."/>
            <person name="Bougouffa S."/>
            <person name="Bajic V.B."/>
            <person name="Ryu T."/>
            <person name="Ravasi T."/>
            <person name="Bayer T."/>
            <person name="Micklem G."/>
            <person name="Kim H."/>
            <person name="Bhak J."/>
            <person name="Lajeunesse T.C."/>
            <person name="Voolstra C.R."/>
        </authorList>
    </citation>
    <scope>NUCLEOTIDE SEQUENCE [LARGE SCALE GENOMIC DNA]</scope>
    <source>
        <strain evidence="1 2">CCMP2467</strain>
    </source>
</reference>
<accession>A0A1Q9BSD4</accession>
<dbReference type="OrthoDB" id="10673118at2759"/>
<gene>
    <name evidence="1" type="ORF">AK812_SmicGene47099</name>
</gene>